<sequence>MVYKKLSQWRHLNLQIWIDCYNNFIIPLVLYKASALPSLADMESKRKESGLYVFCINLKFPSQKIEERSS</sequence>
<dbReference type="EMBL" id="HACA01011441">
    <property type="protein sequence ID" value="CDW28802.1"/>
    <property type="molecule type" value="Transcribed_RNA"/>
</dbReference>
<name>A0A0K2TTS0_LEPSM</name>
<accession>A0A0K2TTS0</accession>
<evidence type="ECO:0000313" key="1">
    <source>
        <dbReference type="EMBL" id="CDW28801.1"/>
    </source>
</evidence>
<reference evidence="1" key="1">
    <citation type="submission" date="2014-05" db="EMBL/GenBank/DDBJ databases">
        <authorList>
            <person name="Chronopoulou M."/>
        </authorList>
    </citation>
    <scope>NUCLEOTIDE SEQUENCE</scope>
    <source>
        <tissue evidence="1">Whole organism</tissue>
    </source>
</reference>
<dbReference type="AlphaFoldDB" id="A0A0K2TTS0"/>
<proteinExistence type="predicted"/>
<organism evidence="1">
    <name type="scientific">Lepeophtheirus salmonis</name>
    <name type="common">Salmon louse</name>
    <name type="synonym">Caligus salmonis</name>
    <dbReference type="NCBI Taxonomy" id="72036"/>
    <lineage>
        <taxon>Eukaryota</taxon>
        <taxon>Metazoa</taxon>
        <taxon>Ecdysozoa</taxon>
        <taxon>Arthropoda</taxon>
        <taxon>Crustacea</taxon>
        <taxon>Multicrustacea</taxon>
        <taxon>Hexanauplia</taxon>
        <taxon>Copepoda</taxon>
        <taxon>Siphonostomatoida</taxon>
        <taxon>Caligidae</taxon>
        <taxon>Lepeophtheirus</taxon>
    </lineage>
</organism>
<protein>
    <submittedName>
        <fullName evidence="1">Uncharacterized protein</fullName>
    </submittedName>
</protein>
<dbReference type="EMBL" id="HACA01011440">
    <property type="protein sequence ID" value="CDW28801.1"/>
    <property type="molecule type" value="Transcribed_RNA"/>
</dbReference>